<proteinExistence type="predicted"/>
<dbReference type="Pfam" id="PF22725">
    <property type="entry name" value="GFO_IDH_MocA_C3"/>
    <property type="match status" value="1"/>
</dbReference>
<dbReference type="InterPro" id="IPR055170">
    <property type="entry name" value="GFO_IDH_MocA-like_dom"/>
</dbReference>
<dbReference type="Pfam" id="PF01408">
    <property type="entry name" value="GFO_IDH_MocA"/>
    <property type="match status" value="1"/>
</dbReference>
<dbReference type="Gene3D" id="3.30.360.10">
    <property type="entry name" value="Dihydrodipicolinate Reductase, domain 2"/>
    <property type="match status" value="1"/>
</dbReference>
<evidence type="ECO:0000259" key="1">
    <source>
        <dbReference type="Pfam" id="PF01408"/>
    </source>
</evidence>
<dbReference type="InterPro" id="IPR036291">
    <property type="entry name" value="NAD(P)-bd_dom_sf"/>
</dbReference>
<dbReference type="InterPro" id="IPR000683">
    <property type="entry name" value="Gfo/Idh/MocA-like_OxRdtase_N"/>
</dbReference>
<dbReference type="EMBL" id="JBHMAF010000171">
    <property type="protein sequence ID" value="MFB9760834.1"/>
    <property type="molecule type" value="Genomic_DNA"/>
</dbReference>
<accession>A0ABV5WJN6</accession>
<dbReference type="SUPFAM" id="SSF51735">
    <property type="entry name" value="NAD(P)-binding Rossmann-fold domains"/>
    <property type="match status" value="1"/>
</dbReference>
<protein>
    <submittedName>
        <fullName evidence="3">Gfo/Idh/MocA family protein</fullName>
    </submittedName>
</protein>
<feature type="domain" description="Gfo/Idh/MocA-like oxidoreductase N-terminal" evidence="1">
    <location>
        <begin position="7"/>
        <end position="125"/>
    </location>
</feature>
<dbReference type="PANTHER" id="PTHR43249">
    <property type="entry name" value="UDP-N-ACETYL-2-AMINO-2-DEOXY-D-GLUCURONATE OXIDASE"/>
    <property type="match status" value="1"/>
</dbReference>
<keyword evidence="4" id="KW-1185">Reference proteome</keyword>
<evidence type="ECO:0000259" key="2">
    <source>
        <dbReference type="Pfam" id="PF22725"/>
    </source>
</evidence>
<sequence length="342" mass="37930">MKSSPLHFGVIGTSGIASTHLEELNKLVALGEAKIVAVADLDEKKGKLAAEVYQCDYYQNYLELLKRRDIAVINICVPSGLHSEVTIEAARSGKHVIVEKPMDISLAKAEKMIRECNKAGVTLSVVMQNRFAPAVQQVKSALEQGWLGQPLLINASVNWYRSQSYYDVSSWRGTWAMDGGGAVLNQGIHTVDLVLYLMGQHKEMSGFIATRGHERIEVEDVASCTMKFENGALGVFSSTTCAYPGFYVRIEIFGSNGSVVLEDNQIMQWHIRGEEDSAQGSLQPYPHLSLHGIQFLDVIQSIREGRAPSISGKEGIRSLRFIDELYHLNRHVSDVEIHREGK</sequence>
<organism evidence="3 4">
    <name type="scientific">Ectobacillus funiculus</name>
    <dbReference type="NCBI Taxonomy" id="137993"/>
    <lineage>
        <taxon>Bacteria</taxon>
        <taxon>Bacillati</taxon>
        <taxon>Bacillota</taxon>
        <taxon>Bacilli</taxon>
        <taxon>Bacillales</taxon>
        <taxon>Bacillaceae</taxon>
        <taxon>Ectobacillus</taxon>
    </lineage>
</organism>
<dbReference type="Gene3D" id="3.40.50.720">
    <property type="entry name" value="NAD(P)-binding Rossmann-like Domain"/>
    <property type="match status" value="1"/>
</dbReference>
<evidence type="ECO:0000313" key="3">
    <source>
        <dbReference type="EMBL" id="MFB9760834.1"/>
    </source>
</evidence>
<dbReference type="RefSeq" id="WP_379951111.1">
    <property type="nucleotide sequence ID" value="NZ_JBHMAF010000171.1"/>
</dbReference>
<evidence type="ECO:0000313" key="4">
    <source>
        <dbReference type="Proteomes" id="UP001589609"/>
    </source>
</evidence>
<feature type="domain" description="GFO/IDH/MocA-like oxidoreductase" evidence="2">
    <location>
        <begin position="135"/>
        <end position="259"/>
    </location>
</feature>
<comment type="caution">
    <text evidence="3">The sequence shown here is derived from an EMBL/GenBank/DDBJ whole genome shotgun (WGS) entry which is preliminary data.</text>
</comment>
<reference evidence="3 4" key="1">
    <citation type="submission" date="2024-09" db="EMBL/GenBank/DDBJ databases">
        <authorList>
            <person name="Sun Q."/>
            <person name="Mori K."/>
        </authorList>
    </citation>
    <scope>NUCLEOTIDE SEQUENCE [LARGE SCALE GENOMIC DNA]</scope>
    <source>
        <strain evidence="3 4">JCM 11201</strain>
    </source>
</reference>
<dbReference type="PANTHER" id="PTHR43249:SF1">
    <property type="entry name" value="D-GLUCOSIDE 3-DEHYDROGENASE"/>
    <property type="match status" value="1"/>
</dbReference>
<gene>
    <name evidence="3" type="ORF">ACFFMS_21400</name>
</gene>
<dbReference type="Proteomes" id="UP001589609">
    <property type="component" value="Unassembled WGS sequence"/>
</dbReference>
<name>A0ABV5WJN6_9BACI</name>
<dbReference type="SUPFAM" id="SSF55347">
    <property type="entry name" value="Glyceraldehyde-3-phosphate dehydrogenase-like, C-terminal domain"/>
    <property type="match status" value="1"/>
</dbReference>
<dbReference type="InterPro" id="IPR052515">
    <property type="entry name" value="Gfo/Idh/MocA_Oxidoreductase"/>
</dbReference>